<dbReference type="EMBL" id="CP141615">
    <property type="protein sequence ID" value="WRP18995.1"/>
    <property type="molecule type" value="Genomic_DNA"/>
</dbReference>
<feature type="region of interest" description="Disordered" evidence="1">
    <location>
        <begin position="1"/>
        <end position="22"/>
    </location>
</feature>
<gene>
    <name evidence="2" type="ORF">U7230_03540</name>
</gene>
<dbReference type="Proteomes" id="UP001332192">
    <property type="component" value="Chromosome"/>
</dbReference>
<evidence type="ECO:0000256" key="1">
    <source>
        <dbReference type="SAM" id="MobiDB-lite"/>
    </source>
</evidence>
<name>A0ABZ1C2F0_9FIRM</name>
<accession>A0ABZ1C2F0</accession>
<keyword evidence="3" id="KW-1185">Reference proteome</keyword>
<dbReference type="RefSeq" id="WP_324718265.1">
    <property type="nucleotide sequence ID" value="NZ_CP141615.1"/>
</dbReference>
<protein>
    <submittedName>
        <fullName evidence="2">Uncharacterized protein</fullName>
    </submittedName>
</protein>
<evidence type="ECO:0000313" key="2">
    <source>
        <dbReference type="EMBL" id="WRP18995.1"/>
    </source>
</evidence>
<sequence length="125" mass="13487">MQTTGAPRTTDRGEDETIPPRTGVTAQVDYYALTSARWGDFERLMGARLTDGLVACVVPLKSGTWGVALWRQAGSDLRSVVAVKHCVVRDGRIPEHDLTEGDSALAELAESGRAGYTGPVVRWTT</sequence>
<proteinExistence type="predicted"/>
<organism evidence="2 3">
    <name type="scientific">Carboxydichorda subterranea</name>
    <dbReference type="NCBI Taxonomy" id="3109565"/>
    <lineage>
        <taxon>Bacteria</taxon>
        <taxon>Bacillati</taxon>
        <taxon>Bacillota</taxon>
        <taxon>Limnochordia</taxon>
        <taxon>Limnochordales</taxon>
        <taxon>Geochordaceae</taxon>
        <taxon>Carboxydichorda</taxon>
    </lineage>
</organism>
<evidence type="ECO:0000313" key="3">
    <source>
        <dbReference type="Proteomes" id="UP001332192"/>
    </source>
</evidence>
<reference evidence="2 3" key="1">
    <citation type="journal article" date="2024" name="Front. Microbiol.">
        <title>Novel thermophilic genera Geochorda gen. nov. and Carboxydochorda gen. nov. from the deep terrestrial subsurface reveal the ecophysiological diversity in the class Limnochordia.</title>
        <authorList>
            <person name="Karnachuk O.V."/>
            <person name="Lukina A.P."/>
            <person name="Avakyan M.R."/>
            <person name="Kadnikov V.V."/>
            <person name="Begmatov S."/>
            <person name="Beletsky A.V."/>
            <person name="Vlasova K.G."/>
            <person name="Novikov A.A."/>
            <person name="Shcherbakova V.A."/>
            <person name="Mardanov A.V."/>
            <person name="Ravin N.V."/>
        </authorList>
    </citation>
    <scope>NUCLEOTIDE SEQUENCE [LARGE SCALE GENOMIC DNA]</scope>
    <source>
        <strain evidence="2 3">L945</strain>
    </source>
</reference>